<reference evidence="4 5" key="1">
    <citation type="submission" date="2020-10" db="EMBL/GenBank/DDBJ databases">
        <title>Draft genome and description of Brachybacterium epidermidis sp nov.</title>
        <authorList>
            <person name="Boxberger M."/>
            <person name="La Scola B."/>
        </authorList>
    </citation>
    <scope>NUCLEOTIDE SEQUENCE [LARGE SCALE GENOMIC DNA]</scope>
    <source>
        <strain evidence="4 5">Marseille-Q2903</strain>
    </source>
</reference>
<evidence type="ECO:0000256" key="1">
    <source>
        <dbReference type="ARBA" id="ARBA00023015"/>
    </source>
</evidence>
<dbReference type="InterPro" id="IPR041916">
    <property type="entry name" value="Anti_sigma_zinc_sf"/>
</dbReference>
<comment type="caution">
    <text evidence="4">The sequence shown here is derived from an EMBL/GenBank/DDBJ whole genome shotgun (WGS) entry which is preliminary data.</text>
</comment>
<feature type="region of interest" description="Disordered" evidence="3">
    <location>
        <begin position="1"/>
        <end position="23"/>
    </location>
</feature>
<dbReference type="EMBL" id="JADEYR010000001">
    <property type="protein sequence ID" value="MBE9403065.1"/>
    <property type="molecule type" value="Genomic_DNA"/>
</dbReference>
<evidence type="ECO:0000313" key="5">
    <source>
        <dbReference type="Proteomes" id="UP000644727"/>
    </source>
</evidence>
<gene>
    <name evidence="4" type="ORF">IOE58_02235</name>
</gene>
<dbReference type="Gene3D" id="1.10.10.1320">
    <property type="entry name" value="Anti-sigma factor, zinc-finger domain"/>
    <property type="match status" value="1"/>
</dbReference>
<proteinExistence type="predicted"/>
<keyword evidence="2" id="KW-0804">Transcription</keyword>
<feature type="region of interest" description="Disordered" evidence="3">
    <location>
        <begin position="92"/>
        <end position="115"/>
    </location>
</feature>
<evidence type="ECO:0000313" key="4">
    <source>
        <dbReference type="EMBL" id="MBE9403065.1"/>
    </source>
</evidence>
<evidence type="ECO:0000256" key="2">
    <source>
        <dbReference type="ARBA" id="ARBA00023163"/>
    </source>
</evidence>
<accession>A0ABR9W0U5</accession>
<dbReference type="RefSeq" id="WP_193864782.1">
    <property type="nucleotide sequence ID" value="NZ_JADEYR010000001.1"/>
</dbReference>
<keyword evidence="1" id="KW-0805">Transcription regulation</keyword>
<name>A0ABR9W0U5_9MICO</name>
<sequence length="115" mass="12789">MNRDQSRREQPGVSSGEDGRDLRFGLEGAIDGELPVEMVERMLLHAQDCPECAEELERLRRVKNLVRRSCADRAPSSLRERISVQYRSVTVSRTGTDGTSSVRITSTSSTVLPPS</sequence>
<feature type="compositionally biased region" description="Basic and acidic residues" evidence="3">
    <location>
        <begin position="1"/>
        <end position="10"/>
    </location>
</feature>
<organism evidence="4 5">
    <name type="scientific">Brachybacterium epidermidis</name>
    <dbReference type="NCBI Taxonomy" id="2781983"/>
    <lineage>
        <taxon>Bacteria</taxon>
        <taxon>Bacillati</taxon>
        <taxon>Actinomycetota</taxon>
        <taxon>Actinomycetes</taxon>
        <taxon>Micrococcales</taxon>
        <taxon>Dermabacteraceae</taxon>
        <taxon>Brachybacterium</taxon>
    </lineage>
</organism>
<keyword evidence="5" id="KW-1185">Reference proteome</keyword>
<evidence type="ECO:0000256" key="3">
    <source>
        <dbReference type="SAM" id="MobiDB-lite"/>
    </source>
</evidence>
<dbReference type="Proteomes" id="UP000644727">
    <property type="component" value="Unassembled WGS sequence"/>
</dbReference>
<protein>
    <submittedName>
        <fullName evidence="4">Anti-sigma factor</fullName>
    </submittedName>
</protein>
<feature type="compositionally biased region" description="Low complexity" evidence="3">
    <location>
        <begin position="99"/>
        <end position="115"/>
    </location>
</feature>